<dbReference type="SUPFAM" id="SSF48179">
    <property type="entry name" value="6-phosphogluconate dehydrogenase C-terminal domain-like"/>
    <property type="match status" value="1"/>
</dbReference>
<dbReference type="InterPro" id="IPR008927">
    <property type="entry name" value="6-PGluconate_DH-like_C_sf"/>
</dbReference>
<dbReference type="AlphaFoldDB" id="A0A4Y9Y0V2"/>
<protein>
    <recommendedName>
        <fullName evidence="2">6-phosphogluconate dehydrogenase NADP-binding domain-containing protein</fullName>
    </recommendedName>
</protein>
<dbReference type="PANTHER" id="PTHR43580">
    <property type="entry name" value="OXIDOREDUCTASE GLYR1-RELATED"/>
    <property type="match status" value="1"/>
</dbReference>
<dbReference type="InterPro" id="IPR051265">
    <property type="entry name" value="HIBADH-related_NP60_sf"/>
</dbReference>
<organism evidence="4 5">
    <name type="scientific">Rhodofomes roseus</name>
    <dbReference type="NCBI Taxonomy" id="34475"/>
    <lineage>
        <taxon>Eukaryota</taxon>
        <taxon>Fungi</taxon>
        <taxon>Dikarya</taxon>
        <taxon>Basidiomycota</taxon>
        <taxon>Agaricomycotina</taxon>
        <taxon>Agaricomycetes</taxon>
        <taxon>Polyporales</taxon>
        <taxon>Rhodofomes</taxon>
    </lineage>
</organism>
<reference evidence="3 6" key="2">
    <citation type="journal article" date="2021" name="Environ. Microbiol.">
        <title>Gene family expansions and transcriptome signatures uncover fungal adaptations to wood decay.</title>
        <authorList>
            <person name="Hage H."/>
            <person name="Miyauchi S."/>
            <person name="Viragh M."/>
            <person name="Drula E."/>
            <person name="Min B."/>
            <person name="Chaduli D."/>
            <person name="Navarro D."/>
            <person name="Favel A."/>
            <person name="Norest M."/>
            <person name="Lesage-Meessen L."/>
            <person name="Balint B."/>
            <person name="Merenyi Z."/>
            <person name="de Eugenio L."/>
            <person name="Morin E."/>
            <person name="Martinez A.T."/>
            <person name="Baldrian P."/>
            <person name="Stursova M."/>
            <person name="Martinez M.J."/>
            <person name="Novotny C."/>
            <person name="Magnuson J.K."/>
            <person name="Spatafora J.W."/>
            <person name="Maurice S."/>
            <person name="Pangilinan J."/>
            <person name="Andreopoulos W."/>
            <person name="LaButti K."/>
            <person name="Hundley H."/>
            <person name="Na H."/>
            <person name="Kuo A."/>
            <person name="Barry K."/>
            <person name="Lipzen A."/>
            <person name="Henrissat B."/>
            <person name="Riley R."/>
            <person name="Ahrendt S."/>
            <person name="Nagy L.G."/>
            <person name="Grigoriev I.V."/>
            <person name="Martin F."/>
            <person name="Rosso M.N."/>
        </authorList>
    </citation>
    <scope>NUCLEOTIDE SEQUENCE [LARGE SCALE GENOMIC DNA]</scope>
    <source>
        <strain evidence="3 6">CIRM-BRFM 1785</strain>
    </source>
</reference>
<evidence type="ECO:0000313" key="4">
    <source>
        <dbReference type="EMBL" id="TFY55995.1"/>
    </source>
</evidence>
<evidence type="ECO:0000313" key="6">
    <source>
        <dbReference type="Proteomes" id="UP000814176"/>
    </source>
</evidence>
<name>A0A4Y9Y0V2_9APHY</name>
<dbReference type="PROSITE" id="PS00895">
    <property type="entry name" value="3_HYDROXYISOBUT_DH"/>
    <property type="match status" value="1"/>
</dbReference>
<evidence type="ECO:0000256" key="1">
    <source>
        <dbReference type="ARBA" id="ARBA00007598"/>
    </source>
</evidence>
<proteinExistence type="inferred from homology"/>
<dbReference type="InterPro" id="IPR036291">
    <property type="entry name" value="NAD(P)-bd_dom_sf"/>
</dbReference>
<reference evidence="4 5" key="1">
    <citation type="submission" date="2019-01" db="EMBL/GenBank/DDBJ databases">
        <title>Genome sequencing of the rare red list fungi Fomitopsis rosea.</title>
        <authorList>
            <person name="Buettner E."/>
            <person name="Kellner H."/>
        </authorList>
    </citation>
    <scope>NUCLEOTIDE SEQUENCE [LARGE SCALE GENOMIC DNA]</scope>
    <source>
        <strain evidence="4 5">DSM 105464</strain>
    </source>
</reference>
<gene>
    <name evidence="3" type="ORF">C8Q71DRAFT_790125</name>
    <name evidence="4" type="ORF">EVJ58_g7902</name>
</gene>
<dbReference type="InterPro" id="IPR013328">
    <property type="entry name" value="6PGD_dom2"/>
</dbReference>
<dbReference type="EMBL" id="JADCUA010000038">
    <property type="protein sequence ID" value="KAH9829428.1"/>
    <property type="molecule type" value="Genomic_DNA"/>
</dbReference>
<dbReference type="STRING" id="34475.A0A4Y9Y0V2"/>
<dbReference type="GO" id="GO:0016491">
    <property type="term" value="F:oxidoreductase activity"/>
    <property type="evidence" value="ECO:0007669"/>
    <property type="project" value="InterPro"/>
</dbReference>
<feature type="domain" description="6-phosphogluconate dehydrogenase NADP-binding" evidence="2">
    <location>
        <begin position="27"/>
        <end position="187"/>
    </location>
</feature>
<dbReference type="Gene3D" id="1.10.1040.10">
    <property type="entry name" value="N-(1-d-carboxylethyl)-l-norvaline Dehydrogenase, domain 2"/>
    <property type="match status" value="1"/>
</dbReference>
<dbReference type="Pfam" id="PF03446">
    <property type="entry name" value="NAD_binding_2"/>
    <property type="match status" value="1"/>
</dbReference>
<comment type="similarity">
    <text evidence="1">Belongs to the HIBADH-related family. NP60 subfamily.</text>
</comment>
<sequence>MAHLHTPAQHAVPFSRPATPGHVAQHLGFYGLGAMGYFMARNLAKTRSTHAAAGPLLVYNRSVGKCEQLQKELGTDKVQIAKSPEELVQECDIIFTSLASDAVVKSVYEQFAAALKAKPPTKNKILVEMSTIYPSLAGELDTLLSEIPHTHLVTGPVFGPPAAADAGTLICILAGEYRAKKEVAHILVPGVGRKVMDLGGNLEKAPIFKLIGNSMILGSLEILSEALTLSEKTGIGSGTTYELIKELLPAPAFINYGSKMVTDSFDGLKGFAIDGGLKDANHVRRLVTEYNAPMPAVDAAHGHLLTARAIHQEQTKRGEQAFDVLDWSAMVAGTRVAAGMDAFSNSQPAKVVKEG</sequence>
<dbReference type="Proteomes" id="UP000814176">
    <property type="component" value="Unassembled WGS sequence"/>
</dbReference>
<dbReference type="OrthoDB" id="435038at2759"/>
<dbReference type="GO" id="GO:0050661">
    <property type="term" value="F:NADP binding"/>
    <property type="evidence" value="ECO:0007669"/>
    <property type="project" value="InterPro"/>
</dbReference>
<dbReference type="InterPro" id="IPR006115">
    <property type="entry name" value="6PGDH_NADP-bd"/>
</dbReference>
<dbReference type="EMBL" id="SEKV01000542">
    <property type="protein sequence ID" value="TFY55995.1"/>
    <property type="molecule type" value="Genomic_DNA"/>
</dbReference>
<evidence type="ECO:0000313" key="3">
    <source>
        <dbReference type="EMBL" id="KAH9829428.1"/>
    </source>
</evidence>
<dbReference type="InterPro" id="IPR002204">
    <property type="entry name" value="3-OH-isobutyrate_DH-rel_CS"/>
</dbReference>
<dbReference type="Proteomes" id="UP000298390">
    <property type="component" value="Unassembled WGS sequence"/>
</dbReference>
<keyword evidence="6" id="KW-1185">Reference proteome</keyword>
<comment type="caution">
    <text evidence="4">The sequence shown here is derived from an EMBL/GenBank/DDBJ whole genome shotgun (WGS) entry which is preliminary data.</text>
</comment>
<dbReference type="Gene3D" id="3.40.50.720">
    <property type="entry name" value="NAD(P)-binding Rossmann-like Domain"/>
    <property type="match status" value="1"/>
</dbReference>
<evidence type="ECO:0000313" key="5">
    <source>
        <dbReference type="Proteomes" id="UP000298390"/>
    </source>
</evidence>
<dbReference type="RefSeq" id="XP_047772902.1">
    <property type="nucleotide sequence ID" value="XM_047925289.1"/>
</dbReference>
<evidence type="ECO:0000259" key="2">
    <source>
        <dbReference type="Pfam" id="PF03446"/>
    </source>
</evidence>
<accession>A0A4Y9Y0V2</accession>
<dbReference type="GeneID" id="72006021"/>
<dbReference type="SUPFAM" id="SSF51735">
    <property type="entry name" value="NAD(P)-binding Rossmann-fold domains"/>
    <property type="match status" value="1"/>
</dbReference>
<dbReference type="PANTHER" id="PTHR43580:SF8">
    <property type="entry name" value="6-PHOSPHOGLUCONATE DEHYDROGENASE NADP-BINDING DOMAIN-CONTAINING PROTEIN-RELATED"/>
    <property type="match status" value="1"/>
</dbReference>